<dbReference type="PANTHER" id="PTHR10161:SF14">
    <property type="entry name" value="TARTRATE-RESISTANT ACID PHOSPHATASE TYPE 5"/>
    <property type="match status" value="1"/>
</dbReference>
<comment type="caution">
    <text evidence="5">The sequence shown here is derived from an EMBL/GenBank/DDBJ whole genome shotgun (WGS) entry which is preliminary data.</text>
</comment>
<dbReference type="InterPro" id="IPR051558">
    <property type="entry name" value="Metallophosphoesterase_PAP"/>
</dbReference>
<dbReference type="Gene3D" id="3.60.21.10">
    <property type="match status" value="1"/>
</dbReference>
<dbReference type="InterPro" id="IPR005565">
    <property type="entry name" value="Hemolysn_activator_HlyB_C"/>
</dbReference>
<keyword evidence="2" id="KW-0378">Hydrolase</keyword>
<feature type="domain" description="Haemolysin activator HlyB C-terminal" evidence="4">
    <location>
        <begin position="1062"/>
        <end position="1203"/>
    </location>
</feature>
<feature type="domain" description="Calcineurin-like phosphoesterase" evidence="3">
    <location>
        <begin position="74"/>
        <end position="249"/>
    </location>
</feature>
<dbReference type="InterPro" id="IPR004843">
    <property type="entry name" value="Calcineurin-like_PHP"/>
</dbReference>
<evidence type="ECO:0000259" key="4">
    <source>
        <dbReference type="Pfam" id="PF03865"/>
    </source>
</evidence>
<evidence type="ECO:0000256" key="2">
    <source>
        <dbReference type="ARBA" id="ARBA00022801"/>
    </source>
</evidence>
<sequence length="1243" mass="143505">MSENQRRQSSFVLYILTLLIFSGCNTIKPYIARDYRDWESSKMPDSEIIHSVYLYGDGGELETGEVLGVLRDKIMQEPENKSSLIFLGDNIYRRGLPEESDDSREEKEKIIKAQMDVAEGYTGNVIFIPGNHDWNYSSEGGLEQVMRQEDFVEQYLKRGNTFMPDNGCPGPIEVRVNDALTIIAVDTEWWIHKHDKPHAPENGCTVEDKLDFVIQLEDMVRKNDGRHVLLAAHHPIFSNGNHGGHYNLLDNIFPLRLVRDNLYIPLPLIGSLYPLLRKAGVTPQDIPNAEFQQYKKAVLSIIEQRSNTVYAAGHDHNLQLRKEGLMHHIVSGSGAKLNFAARGFGATYVHQKTGFARLVYYKNGEAWVEYYIVDDANPEGKLAFRNALYALSPKETPVADAAEVPDYSDSVKVMAANENYKIGKFGKLFLGSHYRKEWTTPVEVPYIDLKTYRGGLKPVMKGGGKQTISIRFIDEDSVQYNLRSIDKFPAGAIPEIFRDTWVNDFVKDQTTTSHPYGALVIPKMSEAIGIYYTRPELYYTPFTPYLGPYIDDFGGRMGLMEIRPDEDLSGYKRFGYSKNIVSTETLFDHLEDDNDNEVDQEMYLRSRYFDMLIGDWDRHDDQWRWAEYEKPDKGSVFRPVPRDRDQVFSLYDGVIPWLLSRKWAFRNFSNFDYEISDIRGLNFSARNLDRRLLNELTQKEWMEIARELKKDLTDEVIDEAVKDLPEEVYHISGPEIAAKLKARRNDFIKYAHEYYKFLAEKVDIVASDKHEFFKVQRLNDAETRVQVFKTKKEGNITEELYDRVFYTDETDEIRLYGRDGFDTFVISGEVDEGIVIRVIGGDEREDIFIDSSYVKGGARKTLFYDNEDNRPNMTTGPETRVFTSEKESINAYNRNSFEYDYVGPRLSFEYNVDDGLYLGGGIKIERHGFRRHPLQTGHLLLANYAMKTNAFNFKYNGWFYSVLGPAWDLNLDLDFKGPQYVFNYFGQGNETENTRNIDYYRIRMNSLKINAAVVRRVSSVFQVGLGPYYEYTDVNEKEDSFLGEMPAQKLLKTSSAQFVGAKFYSHLSLVDFPVNPKKGIVWRNEVNFYDEIDDGDISFLNLNTDLALYFTPNLPIQVTFASRIGAATNIGDFYFYQSNFVGNQDNLRGYRRTRFAGKSNFYNNNEVRFKLFNVRNNLLNGDFGVFGFFDQGRVWAEGQSSSDMHRSYGPGMYLHFFEVFLLSGSYGISEEDRLFTFRAGFLF</sequence>
<dbReference type="PROSITE" id="PS51257">
    <property type="entry name" value="PROKAR_LIPOPROTEIN"/>
    <property type="match status" value="1"/>
</dbReference>
<dbReference type="EMBL" id="SMLW01000675">
    <property type="protein sequence ID" value="MTI28899.1"/>
    <property type="molecule type" value="Genomic_DNA"/>
</dbReference>
<dbReference type="Pfam" id="PF00149">
    <property type="entry name" value="Metallophos"/>
    <property type="match status" value="1"/>
</dbReference>
<dbReference type="Proteomes" id="UP000798808">
    <property type="component" value="Unassembled WGS sequence"/>
</dbReference>
<dbReference type="SUPFAM" id="SSF56300">
    <property type="entry name" value="Metallo-dependent phosphatases"/>
    <property type="match status" value="1"/>
</dbReference>
<gene>
    <name evidence="5" type="ORF">E1163_28320</name>
</gene>
<dbReference type="InterPro" id="IPR029052">
    <property type="entry name" value="Metallo-depent_PP-like"/>
</dbReference>
<accession>A0ABW9RXA3</accession>
<dbReference type="PANTHER" id="PTHR10161">
    <property type="entry name" value="TARTRATE-RESISTANT ACID PHOSPHATASE TYPE 5"/>
    <property type="match status" value="1"/>
</dbReference>
<organism evidence="5 6">
    <name type="scientific">Fulvivirga kasyanovii</name>
    <dbReference type="NCBI Taxonomy" id="396812"/>
    <lineage>
        <taxon>Bacteria</taxon>
        <taxon>Pseudomonadati</taxon>
        <taxon>Bacteroidota</taxon>
        <taxon>Cytophagia</taxon>
        <taxon>Cytophagales</taxon>
        <taxon>Fulvivirgaceae</taxon>
        <taxon>Fulvivirga</taxon>
    </lineage>
</organism>
<keyword evidence="6" id="KW-1185">Reference proteome</keyword>
<keyword evidence="1" id="KW-0732">Signal</keyword>
<dbReference type="Pfam" id="PF03865">
    <property type="entry name" value="ShlB"/>
    <property type="match status" value="1"/>
</dbReference>
<evidence type="ECO:0000259" key="3">
    <source>
        <dbReference type="Pfam" id="PF00149"/>
    </source>
</evidence>
<evidence type="ECO:0000313" key="5">
    <source>
        <dbReference type="EMBL" id="MTI28899.1"/>
    </source>
</evidence>
<protein>
    <recommendedName>
        <fullName evidence="7">Calcineurin-like phosphoesterase domain-containing protein</fullName>
    </recommendedName>
</protein>
<evidence type="ECO:0008006" key="7">
    <source>
        <dbReference type="Google" id="ProtNLM"/>
    </source>
</evidence>
<proteinExistence type="predicted"/>
<evidence type="ECO:0000256" key="1">
    <source>
        <dbReference type="ARBA" id="ARBA00022729"/>
    </source>
</evidence>
<evidence type="ECO:0000313" key="6">
    <source>
        <dbReference type="Proteomes" id="UP000798808"/>
    </source>
</evidence>
<reference evidence="5 6" key="1">
    <citation type="submission" date="2019-02" db="EMBL/GenBank/DDBJ databases">
        <authorList>
            <person name="Goldberg S.R."/>
            <person name="Haltli B.A."/>
            <person name="Correa H."/>
            <person name="Russell K.G."/>
        </authorList>
    </citation>
    <scope>NUCLEOTIDE SEQUENCE [LARGE SCALE GENOMIC DNA]</scope>
    <source>
        <strain evidence="5 6">JCM 16186</strain>
    </source>
</reference>
<name>A0ABW9RXA3_9BACT</name>